<dbReference type="GO" id="GO:0003676">
    <property type="term" value="F:nucleic acid binding"/>
    <property type="evidence" value="ECO:0007669"/>
    <property type="project" value="InterPro"/>
</dbReference>
<dbReference type="STRING" id="1802579.A2310_04270"/>
<dbReference type="Gene3D" id="3.40.50.300">
    <property type="entry name" value="P-loop containing nucleotide triphosphate hydrolases"/>
    <property type="match status" value="1"/>
</dbReference>
<proteinExistence type="predicted"/>
<dbReference type="InterPro" id="IPR011579">
    <property type="entry name" value="ATPase_dom"/>
</dbReference>
<protein>
    <recommendedName>
        <fullName evidence="1">ATPase domain-containing protein</fullName>
    </recommendedName>
</protein>
<dbReference type="PANTHER" id="PTHR34301">
    <property type="entry name" value="DNA-BINDING PROTEIN-RELATED"/>
    <property type="match status" value="1"/>
</dbReference>
<evidence type="ECO:0000313" key="3">
    <source>
        <dbReference type="Proteomes" id="UP000178417"/>
    </source>
</evidence>
<reference evidence="2 3" key="1">
    <citation type="journal article" date="2016" name="Nat. Commun.">
        <title>Thousands of microbial genomes shed light on interconnected biogeochemical processes in an aquifer system.</title>
        <authorList>
            <person name="Anantharaman K."/>
            <person name="Brown C.T."/>
            <person name="Hug L.A."/>
            <person name="Sharon I."/>
            <person name="Castelle C.J."/>
            <person name="Probst A.J."/>
            <person name="Thomas B.C."/>
            <person name="Singh A."/>
            <person name="Wilkins M.J."/>
            <person name="Karaoz U."/>
            <person name="Brodie E.L."/>
            <person name="Williams K.H."/>
            <person name="Hubbard S.S."/>
            <person name="Banfield J.F."/>
        </authorList>
    </citation>
    <scope>NUCLEOTIDE SEQUENCE [LARGE SCALE GENOMIC DNA]</scope>
</reference>
<dbReference type="PANTHER" id="PTHR34301:SF8">
    <property type="entry name" value="ATPASE DOMAIN-CONTAINING PROTEIN"/>
    <property type="match status" value="1"/>
</dbReference>
<dbReference type="GO" id="GO:0005524">
    <property type="term" value="F:ATP binding"/>
    <property type="evidence" value="ECO:0007669"/>
    <property type="project" value="InterPro"/>
</dbReference>
<evidence type="ECO:0000259" key="1">
    <source>
        <dbReference type="Pfam" id="PF01637"/>
    </source>
</evidence>
<dbReference type="Pfam" id="PF01637">
    <property type="entry name" value="ATPase_2"/>
    <property type="match status" value="1"/>
</dbReference>
<comment type="caution">
    <text evidence="2">The sequence shown here is derived from an EMBL/GenBank/DDBJ whole genome shotgun (WGS) entry which is preliminary data.</text>
</comment>
<dbReference type="InterPro" id="IPR027417">
    <property type="entry name" value="P-loop_NTPase"/>
</dbReference>
<feature type="domain" description="ATPase" evidence="1">
    <location>
        <begin position="14"/>
        <end position="281"/>
    </location>
</feature>
<dbReference type="EMBL" id="MEUB01000014">
    <property type="protein sequence ID" value="OGC23813.1"/>
    <property type="molecule type" value="Genomic_DNA"/>
</dbReference>
<name>A0A1F4SVT3_UNCSA</name>
<evidence type="ECO:0000313" key="2">
    <source>
        <dbReference type="EMBL" id="OGC23813.1"/>
    </source>
</evidence>
<dbReference type="SUPFAM" id="SSF52540">
    <property type="entry name" value="P-loop containing nucleoside triphosphate hydrolases"/>
    <property type="match status" value="1"/>
</dbReference>
<dbReference type="AlphaFoldDB" id="A0A1F4SVT3"/>
<dbReference type="InterPro" id="IPR011856">
    <property type="entry name" value="tRNA_endonuc-like_dom_sf"/>
</dbReference>
<sequence>MFFESSKPVTGKYFFDRDKELEELLSAIPRIEKGATTYIALLGHRKVGKTSLLQKFLEEASGRVLTVKIDCWEKENLSLEFFQSYLVKVIDAVLINLEIPLSIEAALLNKEKTLKALVDIKNLKIKALEPGIDALISISEGRYNSSVISSIIDLPEKLAIELKTYFFVVIDEFQEIENLNKFKDVKNNIGNMYSFLRTKWQAHKRVNYFVAGSKITLMKTILTRKNSPFFQHFKIIEIRCFPENEAKKMLKIVSSKIKKEIPSDLILKIIDIFGTNPFYLQIVGEELCRNDLIDEDALKITVQEILFNRSGRLYLYFEDMLGKYIGNSASLENSLIAIAKQEGTLTQKAKELGITTGALKTWLKRVPDLIEQTSDIYKIKDQALGLWLKNRSDLSQTIPTTVLGNEAEKLVAKVLSEIGFQLIYQSQASRGAFDLLGIITTQKIGIQVKKGKFPFYIKAKEINEMKFWAKELSWKPVLAVVFYDKCFFYDAEKLKQHGAHFKVEEKTPYIKNMLKFAIDR</sequence>
<accession>A0A1F4SVT3</accession>
<organism evidence="2 3">
    <name type="scientific">candidate division WOR-1 bacterium RIFOXYB2_FULL_37_13</name>
    <dbReference type="NCBI Taxonomy" id="1802579"/>
    <lineage>
        <taxon>Bacteria</taxon>
        <taxon>Bacillati</taxon>
        <taxon>Saganbacteria</taxon>
    </lineage>
</organism>
<gene>
    <name evidence="2" type="ORF">A2310_04270</name>
</gene>
<dbReference type="Proteomes" id="UP000178417">
    <property type="component" value="Unassembled WGS sequence"/>
</dbReference>
<dbReference type="Gene3D" id="3.40.1350.10">
    <property type="match status" value="1"/>
</dbReference>